<dbReference type="AlphaFoldDB" id="A0A2W4TJE8"/>
<organism evidence="2 3">
    <name type="scientific">Candidatus Methylumidiphilus alinenensis</name>
    <dbReference type="NCBI Taxonomy" id="2202197"/>
    <lineage>
        <taxon>Bacteria</taxon>
        <taxon>Pseudomonadati</taxon>
        <taxon>Pseudomonadota</taxon>
        <taxon>Gammaproteobacteria</taxon>
        <taxon>Methylococcales</taxon>
        <taxon>Candidatus Methylumidiphilus</taxon>
    </lineage>
</organism>
<evidence type="ECO:0000313" key="2">
    <source>
        <dbReference type="EMBL" id="PZN84514.1"/>
    </source>
</evidence>
<proteinExistence type="predicted"/>
<sequence>MAPSDNTQRSETGSQETRLCFTLGRWCLWQSAAAHQRDFWPNGEVLPCNGGSADVGFLPMMQRRRLSPLARAASAVAWHCWQKCGDMPAVFFSGHGESQYYFDMLHGMVEREETSPSRFSLCVHNAIAGLSSLHRASFLPYVSLAGGTEGIFGAFLEAAGQLLDAPKVLVVWYGQALPEAYRAYLATPEITWALAMVLTRAGGPSHQLRLVRRPGNSQAEGDEQSLVQAILDGRRSSLCPLGHSLWLWSLDDA</sequence>
<dbReference type="EMBL" id="QJPH01000152">
    <property type="protein sequence ID" value="PZN84514.1"/>
    <property type="molecule type" value="Genomic_DNA"/>
</dbReference>
<dbReference type="Pfam" id="PF13723">
    <property type="entry name" value="Ketoacyl-synt_2"/>
    <property type="match status" value="1"/>
</dbReference>
<accession>A0A2W4TJE8</accession>
<comment type="caution">
    <text evidence="2">The sequence shown here is derived from an EMBL/GenBank/DDBJ whole genome shotgun (WGS) entry which is preliminary data.</text>
</comment>
<reference evidence="2 3" key="1">
    <citation type="journal article" date="2018" name="Aquat. Microb. Ecol.">
        <title>Gammaproteobacterial methanotrophs dominate.</title>
        <authorList>
            <person name="Rissanen A.J."/>
            <person name="Saarenheimo J."/>
            <person name="Tiirola M."/>
            <person name="Peura S."/>
            <person name="Aalto S.L."/>
            <person name="Karvinen A."/>
            <person name="Nykanen H."/>
        </authorList>
    </citation>
    <scope>NUCLEOTIDE SEQUENCE [LARGE SCALE GENOMIC DNA]</scope>
    <source>
        <strain evidence="2">AMbin10</strain>
    </source>
</reference>
<evidence type="ECO:0000259" key="1">
    <source>
        <dbReference type="Pfam" id="PF13723"/>
    </source>
</evidence>
<gene>
    <name evidence="2" type="ORF">DM484_02695</name>
</gene>
<evidence type="ECO:0000313" key="3">
    <source>
        <dbReference type="Proteomes" id="UP000249396"/>
    </source>
</evidence>
<dbReference type="InterPro" id="IPR014030">
    <property type="entry name" value="Ketoacyl_synth_N"/>
</dbReference>
<feature type="domain" description="Beta-ketoacyl synthase-like N-terminal" evidence="1">
    <location>
        <begin position="29"/>
        <end position="249"/>
    </location>
</feature>
<name>A0A2W4TJE8_9GAMM</name>
<protein>
    <recommendedName>
        <fullName evidence="1">Beta-ketoacyl synthase-like N-terminal domain-containing protein</fullName>
    </recommendedName>
</protein>
<dbReference type="Proteomes" id="UP000249396">
    <property type="component" value="Unassembled WGS sequence"/>
</dbReference>